<gene>
    <name evidence="1" type="ORF">PIB30_065751</name>
</gene>
<evidence type="ECO:0000313" key="1">
    <source>
        <dbReference type="EMBL" id="MED6174107.1"/>
    </source>
</evidence>
<protein>
    <submittedName>
        <fullName evidence="1">Uncharacterized protein</fullName>
    </submittedName>
</protein>
<reference evidence="1 2" key="1">
    <citation type="journal article" date="2023" name="Plants (Basel)">
        <title>Bridging the Gap: Combining Genomics and Transcriptomics Approaches to Understand Stylosanthes scabra, an Orphan Legume from the Brazilian Caatinga.</title>
        <authorList>
            <person name="Ferreira-Neto J.R.C."/>
            <person name="da Silva M.D."/>
            <person name="Binneck E."/>
            <person name="de Melo N.F."/>
            <person name="da Silva R.H."/>
            <person name="de Melo A.L.T.M."/>
            <person name="Pandolfi V."/>
            <person name="Bustamante F.O."/>
            <person name="Brasileiro-Vidal A.C."/>
            <person name="Benko-Iseppon A.M."/>
        </authorList>
    </citation>
    <scope>NUCLEOTIDE SEQUENCE [LARGE SCALE GENOMIC DNA]</scope>
    <source>
        <tissue evidence="1">Leaves</tissue>
    </source>
</reference>
<comment type="caution">
    <text evidence="1">The sequence shown here is derived from an EMBL/GenBank/DDBJ whole genome shotgun (WGS) entry which is preliminary data.</text>
</comment>
<dbReference type="Proteomes" id="UP001341840">
    <property type="component" value="Unassembled WGS sequence"/>
</dbReference>
<organism evidence="1 2">
    <name type="scientific">Stylosanthes scabra</name>
    <dbReference type="NCBI Taxonomy" id="79078"/>
    <lineage>
        <taxon>Eukaryota</taxon>
        <taxon>Viridiplantae</taxon>
        <taxon>Streptophyta</taxon>
        <taxon>Embryophyta</taxon>
        <taxon>Tracheophyta</taxon>
        <taxon>Spermatophyta</taxon>
        <taxon>Magnoliopsida</taxon>
        <taxon>eudicotyledons</taxon>
        <taxon>Gunneridae</taxon>
        <taxon>Pentapetalae</taxon>
        <taxon>rosids</taxon>
        <taxon>fabids</taxon>
        <taxon>Fabales</taxon>
        <taxon>Fabaceae</taxon>
        <taxon>Papilionoideae</taxon>
        <taxon>50 kb inversion clade</taxon>
        <taxon>dalbergioids sensu lato</taxon>
        <taxon>Dalbergieae</taxon>
        <taxon>Pterocarpus clade</taxon>
        <taxon>Stylosanthes</taxon>
    </lineage>
</organism>
<keyword evidence="2" id="KW-1185">Reference proteome</keyword>
<proteinExistence type="predicted"/>
<name>A0ABU6VL56_9FABA</name>
<dbReference type="EMBL" id="JASCZI010151694">
    <property type="protein sequence ID" value="MED6174107.1"/>
    <property type="molecule type" value="Genomic_DNA"/>
</dbReference>
<sequence>MIELYSSQAGLMEQGSLSNVLPVDVAVESEIDSNGGVVVSLSKLLWTLARRATLKVVWIFQPKVGGMYLAQKLIALRVKDLTTRLLDAMQESESFIVVLSLEDQFA</sequence>
<accession>A0ABU6VL56</accession>
<evidence type="ECO:0000313" key="2">
    <source>
        <dbReference type="Proteomes" id="UP001341840"/>
    </source>
</evidence>